<dbReference type="PANTHER" id="PTHR24346:SF42">
    <property type="entry name" value="SERINE_THREONINE-PROTEIN KINASE SIK3"/>
    <property type="match status" value="1"/>
</dbReference>
<proteinExistence type="predicted"/>
<reference evidence="4" key="1">
    <citation type="submission" date="2013-05" db="EMBL/GenBank/DDBJ databases">
        <authorList>
            <person name="Yim A.K.Y."/>
            <person name="Chan T.F."/>
            <person name="Ji K.M."/>
            <person name="Liu X.Y."/>
            <person name="Zhou J.W."/>
            <person name="Li R.Q."/>
            <person name="Yang K.Y."/>
            <person name="Li J."/>
            <person name="Li M."/>
            <person name="Law P.T.W."/>
            <person name="Wu Y.L."/>
            <person name="Cai Z.L."/>
            <person name="Qin H."/>
            <person name="Bao Y."/>
            <person name="Leung R.K.K."/>
            <person name="Ng P.K.S."/>
            <person name="Zou J."/>
            <person name="Zhong X.J."/>
            <person name="Ran P.X."/>
            <person name="Zhong N.S."/>
            <person name="Liu Z.G."/>
            <person name="Tsui S.K.W."/>
        </authorList>
    </citation>
    <scope>NUCLEOTIDE SEQUENCE</scope>
    <source>
        <strain evidence="4">Derf</strain>
        <tissue evidence="4">Whole organism</tissue>
    </source>
</reference>
<dbReference type="Pfam" id="PF00069">
    <property type="entry name" value="Pkinase"/>
    <property type="match status" value="1"/>
</dbReference>
<name>A0A922HQQ4_DERFA</name>
<reference evidence="4" key="2">
    <citation type="journal article" date="2022" name="Res Sq">
        <title>Comparative Genomics Reveals Insights into the Divergent Evolution of Astigmatic Mites and Household Pest Adaptations.</title>
        <authorList>
            <person name="Xiong Q."/>
            <person name="Wan A.T.-Y."/>
            <person name="Liu X.-Y."/>
            <person name="Fung C.S.-H."/>
            <person name="Xiao X."/>
            <person name="Malainual N."/>
            <person name="Hou J."/>
            <person name="Wang L."/>
            <person name="Wang M."/>
            <person name="Yang K."/>
            <person name="Cui Y."/>
            <person name="Leung E."/>
            <person name="Nong W."/>
            <person name="Shin S.-K."/>
            <person name="Au S."/>
            <person name="Jeong K.Y."/>
            <person name="Chew F.T."/>
            <person name="Hui J."/>
            <person name="Leung T.F."/>
            <person name="Tungtrongchitr A."/>
            <person name="Zhong N."/>
            <person name="Liu Z."/>
            <person name="Tsui S."/>
        </authorList>
    </citation>
    <scope>NUCLEOTIDE SEQUENCE</scope>
    <source>
        <strain evidence="4">Derf</strain>
        <tissue evidence="4">Whole organism</tissue>
    </source>
</reference>
<evidence type="ECO:0000259" key="3">
    <source>
        <dbReference type="PROSITE" id="PS50011"/>
    </source>
</evidence>
<organism evidence="4 5">
    <name type="scientific">Dermatophagoides farinae</name>
    <name type="common">American house dust mite</name>
    <dbReference type="NCBI Taxonomy" id="6954"/>
    <lineage>
        <taxon>Eukaryota</taxon>
        <taxon>Metazoa</taxon>
        <taxon>Ecdysozoa</taxon>
        <taxon>Arthropoda</taxon>
        <taxon>Chelicerata</taxon>
        <taxon>Arachnida</taxon>
        <taxon>Acari</taxon>
        <taxon>Acariformes</taxon>
        <taxon>Sarcoptiformes</taxon>
        <taxon>Astigmata</taxon>
        <taxon>Psoroptidia</taxon>
        <taxon>Analgoidea</taxon>
        <taxon>Pyroglyphidae</taxon>
        <taxon>Dermatophagoidinae</taxon>
        <taxon>Dermatophagoides</taxon>
    </lineage>
</organism>
<evidence type="ECO:0000256" key="1">
    <source>
        <dbReference type="ARBA" id="ARBA00022741"/>
    </source>
</evidence>
<dbReference type="PANTHER" id="PTHR24346">
    <property type="entry name" value="MAP/MICROTUBULE AFFINITY-REGULATING KINASE"/>
    <property type="match status" value="1"/>
</dbReference>
<accession>A0A922HQQ4</accession>
<dbReference type="Gene3D" id="1.10.510.10">
    <property type="entry name" value="Transferase(Phosphotransferase) domain 1"/>
    <property type="match status" value="1"/>
</dbReference>
<protein>
    <recommendedName>
        <fullName evidence="3">Protein kinase domain-containing protein</fullName>
    </recommendedName>
</protein>
<comment type="caution">
    <text evidence="4">The sequence shown here is derived from an EMBL/GenBank/DDBJ whole genome shotgun (WGS) entry which is preliminary data.</text>
</comment>
<dbReference type="InterPro" id="IPR011009">
    <property type="entry name" value="Kinase-like_dom_sf"/>
</dbReference>
<dbReference type="SUPFAM" id="SSF56112">
    <property type="entry name" value="Protein kinase-like (PK-like)"/>
    <property type="match status" value="1"/>
</dbReference>
<dbReference type="EMBL" id="ASGP02000007">
    <property type="protein sequence ID" value="KAH9497958.1"/>
    <property type="molecule type" value="Genomic_DNA"/>
</dbReference>
<dbReference type="GO" id="GO:0050321">
    <property type="term" value="F:tau-protein kinase activity"/>
    <property type="evidence" value="ECO:0007669"/>
    <property type="project" value="TreeGrafter"/>
</dbReference>
<dbReference type="GO" id="GO:0005737">
    <property type="term" value="C:cytoplasm"/>
    <property type="evidence" value="ECO:0007669"/>
    <property type="project" value="TreeGrafter"/>
</dbReference>
<dbReference type="GO" id="GO:0000226">
    <property type="term" value="P:microtubule cytoskeleton organization"/>
    <property type="evidence" value="ECO:0007669"/>
    <property type="project" value="TreeGrafter"/>
</dbReference>
<keyword evidence="2" id="KW-0067">ATP-binding</keyword>
<dbReference type="InterPro" id="IPR000719">
    <property type="entry name" value="Prot_kinase_dom"/>
</dbReference>
<dbReference type="PROSITE" id="PS50011">
    <property type="entry name" value="PROTEIN_KINASE_DOM"/>
    <property type="match status" value="1"/>
</dbReference>
<dbReference type="Proteomes" id="UP000790347">
    <property type="component" value="Unassembled WGS sequence"/>
</dbReference>
<feature type="domain" description="Protein kinase" evidence="3">
    <location>
        <begin position="69"/>
        <end position="329"/>
    </location>
</feature>
<evidence type="ECO:0000256" key="2">
    <source>
        <dbReference type="ARBA" id="ARBA00022840"/>
    </source>
</evidence>
<evidence type="ECO:0000313" key="5">
    <source>
        <dbReference type="Proteomes" id="UP000790347"/>
    </source>
</evidence>
<keyword evidence="1" id="KW-0547">Nucleotide-binding</keyword>
<keyword evidence="5" id="KW-1185">Reference proteome</keyword>
<sequence>MNDSNKTNRSSDDYLSIQKALFRRYRSLPPPPPQLHTTTTTTKSPKDLIDRNIIASELQNKNIQLTTATTTANNQLIGPNGQIFIGKHNPTQRYIAIKVFSKPELEKIYALIIKRSLPYDRLGTEDRLVRVYEMFLSGTTLFILHDYHHHGNLAQFLSSSSWNNRKPLDEQQARALFQTILKALHHMHTNKIAHRNLKLENILLDDKYQPVLTDYTYTILVDNLNNFETIMATSLPYLAPEIIARIPYDPIRADIWSFGVCLYIVLTNSLPFIPHVKPDDKQKGLQFKSRTKLTDEAKNCLTKTMEYDVNKRLSTNSLLKNSRCFRPGIIDVPPINTIFCASRRRQSIGHLRIESIINVANVCSSPYISNKTSHTDSRNEPGICRN</sequence>
<dbReference type="GO" id="GO:0035556">
    <property type="term" value="P:intracellular signal transduction"/>
    <property type="evidence" value="ECO:0007669"/>
    <property type="project" value="TreeGrafter"/>
</dbReference>
<gene>
    <name evidence="4" type="ORF">DERF_013888</name>
</gene>
<dbReference type="GO" id="GO:0005524">
    <property type="term" value="F:ATP binding"/>
    <property type="evidence" value="ECO:0007669"/>
    <property type="project" value="UniProtKB-KW"/>
</dbReference>
<evidence type="ECO:0000313" key="4">
    <source>
        <dbReference type="EMBL" id="KAH9497958.1"/>
    </source>
</evidence>
<dbReference type="AlphaFoldDB" id="A0A922HQQ4"/>